<evidence type="ECO:0000313" key="1">
    <source>
        <dbReference type="EMBL" id="CBE67358.1"/>
    </source>
</evidence>
<dbReference type="AlphaFoldDB" id="D5MIZ3"/>
<organism evidence="1 2">
    <name type="scientific">Methylomirabilis oxygeniifera</name>
    <dbReference type="NCBI Taxonomy" id="671143"/>
    <lineage>
        <taxon>Bacteria</taxon>
        <taxon>Candidatus Methylomirabilota</taxon>
        <taxon>Candidatus Methylomirabilia</taxon>
        <taxon>Candidatus Methylomirabilales</taxon>
        <taxon>Candidatus Methylomirabilaceae</taxon>
        <taxon>Candidatus Methylomirabilis</taxon>
    </lineage>
</organism>
<sequence length="82" mass="9631">MRTTIELTDDQRARLLALAAKRRLRGYSVLIHEALERYLEETPNGGRARAAARAARKVRGTLSENEAERMRQRIAELWKRWR</sequence>
<dbReference type="HOGENOM" id="CLU_2552004_0_0_0"/>
<dbReference type="eggNOG" id="COG0864">
    <property type="taxonomic scope" value="Bacteria"/>
</dbReference>
<proteinExistence type="predicted"/>
<protein>
    <submittedName>
        <fullName evidence="1">Putative transcriptional regulator, CopG family</fullName>
    </submittedName>
</protein>
<gene>
    <name evidence="1" type="ORF">DAMO_0260</name>
</gene>
<evidence type="ECO:0000313" key="2">
    <source>
        <dbReference type="Proteomes" id="UP000006898"/>
    </source>
</evidence>
<dbReference type="STRING" id="671143.DAMO_0260"/>
<reference evidence="1 2" key="1">
    <citation type="journal article" date="2010" name="Nature">
        <title>Nitrite-driven anaerobic methane oxidation by oxygenic bacteria.</title>
        <authorList>
            <person name="Ettwig K.F."/>
            <person name="Butler M.K."/>
            <person name="Le Paslier D."/>
            <person name="Pelletier E."/>
            <person name="Mangenot S."/>
            <person name="Kuypers M.M.M."/>
            <person name="Schreiber F."/>
            <person name="Dutilh B.E."/>
            <person name="Zedelius J."/>
            <person name="de Beer D."/>
            <person name="Gloerich J."/>
            <person name="Wessels H.J.C.T."/>
            <person name="van Allen T."/>
            <person name="Luesken F."/>
            <person name="Wu M."/>
            <person name="van de Pas-Schoonen K.T."/>
            <person name="Op den Camp H.J.M."/>
            <person name="Janssen-Megens E.M."/>
            <person name="Francoijs K-J."/>
            <person name="Stunnenberg H."/>
            <person name="Weissenbach J."/>
            <person name="Jetten M.S.M."/>
            <person name="Strous M."/>
        </authorList>
    </citation>
    <scope>NUCLEOTIDE SEQUENCE [LARGE SCALE GENOMIC DNA]</scope>
</reference>
<dbReference type="EMBL" id="FP565575">
    <property type="protein sequence ID" value="CBE67358.1"/>
    <property type="molecule type" value="Genomic_DNA"/>
</dbReference>
<dbReference type="Proteomes" id="UP000006898">
    <property type="component" value="Chromosome"/>
</dbReference>
<name>D5MIZ3_METO1</name>
<dbReference type="KEGG" id="mox:DAMO_0260"/>
<accession>D5MIZ3</accession>